<dbReference type="PANTHER" id="PTHR12548">
    <property type="entry name" value="TRANSCRIPTION FACTOR DP"/>
    <property type="match status" value="1"/>
</dbReference>
<evidence type="ECO:0000259" key="9">
    <source>
        <dbReference type="SMART" id="SM01138"/>
    </source>
</evidence>
<dbReference type="PANTHER" id="PTHR12548:SF9">
    <property type="entry name" value="TRANSCRIPTION FACTOR DP"/>
    <property type="match status" value="1"/>
</dbReference>
<keyword evidence="4 7" id="KW-0238">DNA-binding</keyword>
<dbReference type="CDD" id="cd14458">
    <property type="entry name" value="DP_DD"/>
    <property type="match status" value="1"/>
</dbReference>
<keyword evidence="12" id="KW-1185">Reference proteome</keyword>
<dbReference type="AlphaFoldDB" id="A0ABD1F8W7"/>
<comment type="subcellular location">
    <subcellularLocation>
        <location evidence="1 7">Nucleus</location>
    </subcellularLocation>
</comment>
<keyword evidence="5 7" id="KW-0804">Transcription</keyword>
<accession>A0ABD1F8W7</accession>
<evidence type="ECO:0000259" key="10">
    <source>
        <dbReference type="SMART" id="SM01372"/>
    </source>
</evidence>
<comment type="caution">
    <text evidence="11">The sequence shown here is derived from an EMBL/GenBank/DDBJ whole genome shotgun (WGS) entry which is preliminary data.</text>
</comment>
<dbReference type="GO" id="GO:0003677">
    <property type="term" value="F:DNA binding"/>
    <property type="evidence" value="ECO:0007669"/>
    <property type="project" value="UniProtKB-KW"/>
</dbReference>
<feature type="region of interest" description="Disordered" evidence="8">
    <location>
        <begin position="414"/>
        <end position="468"/>
    </location>
</feature>
<evidence type="ECO:0000256" key="7">
    <source>
        <dbReference type="RuleBase" id="RU003796"/>
    </source>
</evidence>
<evidence type="ECO:0008006" key="13">
    <source>
        <dbReference type="Google" id="ProtNLM"/>
    </source>
</evidence>
<evidence type="ECO:0000256" key="3">
    <source>
        <dbReference type="ARBA" id="ARBA00023015"/>
    </source>
</evidence>
<dbReference type="Gene3D" id="1.20.140.80">
    <property type="entry name" value="Transcription factor DP"/>
    <property type="match status" value="1"/>
</dbReference>
<feature type="compositionally biased region" description="Acidic residues" evidence="8">
    <location>
        <begin position="454"/>
        <end position="468"/>
    </location>
</feature>
<dbReference type="InterPro" id="IPR037241">
    <property type="entry name" value="E2F-DP_heterodim"/>
</dbReference>
<dbReference type="InterPro" id="IPR015648">
    <property type="entry name" value="Transcrpt_fac_DP"/>
</dbReference>
<dbReference type="SMART" id="SM01138">
    <property type="entry name" value="DP"/>
    <property type="match status" value="1"/>
</dbReference>
<dbReference type="GO" id="GO:0010468">
    <property type="term" value="P:regulation of gene expression"/>
    <property type="evidence" value="ECO:0007669"/>
    <property type="project" value="UniProtKB-ARBA"/>
</dbReference>
<dbReference type="FunFam" id="1.10.10.10:FF:000047">
    <property type="entry name" value="Transcription factor"/>
    <property type="match status" value="1"/>
</dbReference>
<dbReference type="FunFam" id="1.20.140.80:FF:000005">
    <property type="entry name" value="Transcription factor"/>
    <property type="match status" value="1"/>
</dbReference>
<feature type="domain" description="E2F/DP family winged-helix DNA-binding" evidence="10">
    <location>
        <begin position="173"/>
        <end position="256"/>
    </location>
</feature>
<name>A0ABD1F8W7_HYPHA</name>
<evidence type="ECO:0000256" key="2">
    <source>
        <dbReference type="ARBA" id="ARBA00010940"/>
    </source>
</evidence>
<dbReference type="InterPro" id="IPR014889">
    <property type="entry name" value="Transc_factor_DP_C"/>
</dbReference>
<dbReference type="GO" id="GO:0005634">
    <property type="term" value="C:nucleus"/>
    <property type="evidence" value="ECO:0007669"/>
    <property type="project" value="UniProtKB-SubCell"/>
</dbReference>
<dbReference type="InterPro" id="IPR036390">
    <property type="entry name" value="WH_DNA-bd_sf"/>
</dbReference>
<dbReference type="EMBL" id="JBDJPC010000002">
    <property type="protein sequence ID" value="KAL1512962.1"/>
    <property type="molecule type" value="Genomic_DNA"/>
</dbReference>
<dbReference type="SMART" id="SM01372">
    <property type="entry name" value="E2F_TDP"/>
    <property type="match status" value="1"/>
</dbReference>
<dbReference type="Pfam" id="PF02319">
    <property type="entry name" value="WHD_E2F_TDP"/>
    <property type="match status" value="1"/>
</dbReference>
<evidence type="ECO:0000313" key="11">
    <source>
        <dbReference type="EMBL" id="KAL1512962.1"/>
    </source>
</evidence>
<gene>
    <name evidence="11" type="ORF">ABEB36_002457</name>
</gene>
<protein>
    <recommendedName>
        <fullName evidence="13">Transcription factor Dp-1</fullName>
    </recommendedName>
</protein>
<dbReference type="Proteomes" id="UP001566132">
    <property type="component" value="Unassembled WGS sequence"/>
</dbReference>
<dbReference type="InterPro" id="IPR038168">
    <property type="entry name" value="TF_DP_C_sf"/>
</dbReference>
<feature type="domain" description="Transcription factor DP C-terminal" evidence="9">
    <location>
        <begin position="263"/>
        <end position="406"/>
    </location>
</feature>
<evidence type="ECO:0000256" key="4">
    <source>
        <dbReference type="ARBA" id="ARBA00023125"/>
    </source>
</evidence>
<proteinExistence type="inferred from homology"/>
<evidence type="ECO:0000256" key="5">
    <source>
        <dbReference type="ARBA" id="ARBA00023163"/>
    </source>
</evidence>
<evidence type="ECO:0000313" key="12">
    <source>
        <dbReference type="Proteomes" id="UP001566132"/>
    </source>
</evidence>
<dbReference type="InterPro" id="IPR003316">
    <property type="entry name" value="E2F_WHTH_DNA-bd_dom"/>
</dbReference>
<dbReference type="SUPFAM" id="SSF46785">
    <property type="entry name" value="Winged helix' DNA-binding domain"/>
    <property type="match status" value="1"/>
</dbReference>
<dbReference type="Pfam" id="PF08781">
    <property type="entry name" value="DP"/>
    <property type="match status" value="1"/>
</dbReference>
<dbReference type="SUPFAM" id="SSF144074">
    <property type="entry name" value="E2F-DP heterodimerization region"/>
    <property type="match status" value="1"/>
</dbReference>
<dbReference type="Gene3D" id="1.10.10.10">
    <property type="entry name" value="Winged helix-like DNA-binding domain superfamily/Winged helix DNA-binding domain"/>
    <property type="match status" value="1"/>
</dbReference>
<keyword evidence="6 7" id="KW-0539">Nucleus</keyword>
<evidence type="ECO:0000256" key="8">
    <source>
        <dbReference type="SAM" id="MobiDB-lite"/>
    </source>
</evidence>
<comment type="similarity">
    <text evidence="2 7">Belongs to the E2F/DP family.</text>
</comment>
<reference evidence="11 12" key="1">
    <citation type="submission" date="2024-05" db="EMBL/GenBank/DDBJ databases">
        <title>Genetic variation in Jamaican populations of the coffee berry borer (Hypothenemus hampei).</title>
        <authorList>
            <person name="Errbii M."/>
            <person name="Myrie A."/>
        </authorList>
    </citation>
    <scope>NUCLEOTIDE SEQUENCE [LARGE SCALE GENOMIC DNA]</scope>
    <source>
        <strain evidence="11">JA-Hopewell-2020-01-JO</strain>
        <tissue evidence="11">Whole body</tissue>
    </source>
</reference>
<evidence type="ECO:0000256" key="1">
    <source>
        <dbReference type="ARBA" id="ARBA00004123"/>
    </source>
</evidence>
<dbReference type="InterPro" id="IPR036388">
    <property type="entry name" value="WH-like_DNA-bd_sf"/>
</dbReference>
<organism evidence="11 12">
    <name type="scientific">Hypothenemus hampei</name>
    <name type="common">Coffee berry borer</name>
    <dbReference type="NCBI Taxonomy" id="57062"/>
    <lineage>
        <taxon>Eukaryota</taxon>
        <taxon>Metazoa</taxon>
        <taxon>Ecdysozoa</taxon>
        <taxon>Arthropoda</taxon>
        <taxon>Hexapoda</taxon>
        <taxon>Insecta</taxon>
        <taxon>Pterygota</taxon>
        <taxon>Neoptera</taxon>
        <taxon>Endopterygota</taxon>
        <taxon>Coleoptera</taxon>
        <taxon>Polyphaga</taxon>
        <taxon>Cucujiformia</taxon>
        <taxon>Curculionidae</taxon>
        <taxon>Scolytinae</taxon>
        <taxon>Hypothenemus</taxon>
    </lineage>
</organism>
<sequence>MSSMTQPQNTTNWVIKGANGQVVKLVETSGKPITGIVGTPMKIFKSPAIIGDQSQVYGQSQPQQIIRGISANSNLVTKQMPIHSVNMSKGTKTIRLTPAQMQNIKLASPSQQKLITIQSNSTSQGIPIIQQSPSPQYQLLKSIPPPILSRKRTDSGDHVDYVPENKRLRKTEKLSRGLRHFSMKVCEKVKEKVTTTYNEVADDLVREFTAQQGSVNSPLADQYDQKNIRRRVYDALNVLMAMNIISKEKKEIRWIGLPTNSLQECQQLEKEVRRKTLNVKEKEKQFYELIMSQIAFKSLAQRNKEAEKAQGVPGQNSYIQLPFIIVNTNKKTVINCSISNDKTEYQFQFNDKFEISDDLEILKQIGMLHGLDTGKCSKEDLERIKTLIPESLWPYVERLASGCKEPLDELLEASGASTSSMPHLSEFVETTLEEDENSHQSSSIEAMSPLALDYSEEEGESDVDSDDN</sequence>
<evidence type="ECO:0000256" key="6">
    <source>
        <dbReference type="ARBA" id="ARBA00023242"/>
    </source>
</evidence>
<keyword evidence="3 7" id="KW-0805">Transcription regulation</keyword>